<comment type="subcellular location">
    <subcellularLocation>
        <location evidence="1">Cell inner membrane</location>
        <topology evidence="1">Single-pass type II membrane protein</topology>
        <orientation evidence="1">Periplasmic side</orientation>
    </subcellularLocation>
</comment>
<dbReference type="PANTHER" id="PTHR47529:SF1">
    <property type="entry name" value="PERIPLASMIC CHAPERONE PPID"/>
    <property type="match status" value="1"/>
</dbReference>
<dbReference type="GO" id="GO:0005886">
    <property type="term" value="C:plasma membrane"/>
    <property type="evidence" value="ECO:0007669"/>
    <property type="project" value="UniProtKB-SubCell"/>
</dbReference>
<sequence length="633" mass="72259">MLNFLRKYSRHWVIAVIIGAIVVVFIFWGIGGFKSPQAQEIAWVYDQPISMATYVQYLTILEKKTRFRRELREEDYKALREQAPDNLIRLTLLTETAKRWGLTVSDAEVRAAILQDPDFHNQGAFDPRLYDQFVGKGRLRQFDKADFERWVRLQLLAAKVVEAVTAFAKVSEAELQEFHRVARETVQVDFLVVSPEAFLSRVHPSETELKEYYDKHQDEFRTPEKVKVHYVVCRAEDFRSQVKLTSKDLEDYVSEHRRTLVRPQSIRAREIFLAFPPKAGAAERQMLEKKAQELKLQALRGEDFAQLAQAHSQDAATAKRGGDLGVVKRGQKPPAWEKVAFALEPGQIGLASTDKGLHLIRLEDIKESAPLPEAEAKAWAKEKLSEARSRDLAREEAKRLAAEMAATSFTATVQKHQLTSTETPFFSQTEPVPGLGEVRAFAEEAFRLRPREVGLAEIPQGTAILQLLDRKPAGQLTLAQARERVQQAVARQKAQTLAAEEAEKLLARLRRGEPLARVAAQAALPLRDSGPFTRVQGFLNQPLAEAITTTAFQLSEKQPYPDKPVFWQGKYYLLAFRNRRAPAPEEFQKDRDTLARRLLEEKRRLLLEAWLTEEWQRARVRKAKHLAESGKEE</sequence>
<comment type="similarity">
    <text evidence="8">Belongs to the PpiD chaperone family.</text>
</comment>
<dbReference type="GO" id="GO:0003755">
    <property type="term" value="F:peptidyl-prolyl cis-trans isomerase activity"/>
    <property type="evidence" value="ECO:0007669"/>
    <property type="project" value="UniProtKB-KW"/>
</dbReference>
<dbReference type="Pfam" id="PF13616">
    <property type="entry name" value="Rotamase_3"/>
    <property type="match status" value="1"/>
</dbReference>
<dbReference type="Pfam" id="PF13145">
    <property type="entry name" value="Rotamase_2"/>
    <property type="match status" value="1"/>
</dbReference>
<dbReference type="Gene3D" id="1.10.4030.10">
    <property type="entry name" value="Porin chaperone SurA, peptide-binding domain"/>
    <property type="match status" value="1"/>
</dbReference>
<keyword evidence="2" id="KW-1003">Cell membrane</keyword>
<evidence type="ECO:0000256" key="2">
    <source>
        <dbReference type="ARBA" id="ARBA00022475"/>
    </source>
</evidence>
<keyword evidence="3" id="KW-0997">Cell inner membrane</keyword>
<feature type="domain" description="PpiC" evidence="13">
    <location>
        <begin position="263"/>
        <end position="364"/>
    </location>
</feature>
<dbReference type="InterPro" id="IPR027304">
    <property type="entry name" value="Trigger_fact/SurA_dom_sf"/>
</dbReference>
<protein>
    <recommendedName>
        <fullName evidence="9">Periplasmic chaperone PpiD</fullName>
    </recommendedName>
    <alternativeName>
        <fullName evidence="10">Periplasmic folding chaperone</fullName>
    </alternativeName>
</protein>
<dbReference type="AlphaFoldDB" id="A0A7C5ALX4"/>
<keyword evidence="11" id="KW-0697">Rotamase</keyword>
<dbReference type="Gene3D" id="6.10.140.970">
    <property type="match status" value="1"/>
</dbReference>
<keyword evidence="5 12" id="KW-1133">Transmembrane helix</keyword>
<evidence type="ECO:0000256" key="5">
    <source>
        <dbReference type="ARBA" id="ARBA00022989"/>
    </source>
</evidence>
<comment type="caution">
    <text evidence="14">The sequence shown here is derived from an EMBL/GenBank/DDBJ whole genome shotgun (WGS) entry which is preliminary data.</text>
</comment>
<dbReference type="InterPro" id="IPR052029">
    <property type="entry name" value="PpiD_chaperone"/>
</dbReference>
<dbReference type="InterPro" id="IPR023058">
    <property type="entry name" value="PPIase_PpiC_CS"/>
</dbReference>
<evidence type="ECO:0000256" key="3">
    <source>
        <dbReference type="ARBA" id="ARBA00022519"/>
    </source>
</evidence>
<dbReference type="PROSITE" id="PS01096">
    <property type="entry name" value="PPIC_PPIASE_1"/>
    <property type="match status" value="1"/>
</dbReference>
<dbReference type="PANTHER" id="PTHR47529">
    <property type="entry name" value="PEPTIDYL-PROLYL CIS-TRANS ISOMERASE D"/>
    <property type="match status" value="1"/>
</dbReference>
<gene>
    <name evidence="14" type="ORF">ENW48_06580</name>
</gene>
<evidence type="ECO:0000256" key="9">
    <source>
        <dbReference type="ARBA" id="ARBA00040743"/>
    </source>
</evidence>
<keyword evidence="7" id="KW-0143">Chaperone</keyword>
<name>A0A7C5ALX4_9BACT</name>
<evidence type="ECO:0000256" key="6">
    <source>
        <dbReference type="ARBA" id="ARBA00023136"/>
    </source>
</evidence>
<organism evidence="14">
    <name type="scientific">Desulfobacca acetoxidans</name>
    <dbReference type="NCBI Taxonomy" id="60893"/>
    <lineage>
        <taxon>Bacteria</taxon>
        <taxon>Pseudomonadati</taxon>
        <taxon>Thermodesulfobacteriota</taxon>
        <taxon>Desulfobaccia</taxon>
        <taxon>Desulfobaccales</taxon>
        <taxon>Desulfobaccaceae</taxon>
        <taxon>Desulfobacca</taxon>
    </lineage>
</organism>
<dbReference type="EMBL" id="DTKJ01000044">
    <property type="protein sequence ID" value="HGZ11868.1"/>
    <property type="molecule type" value="Genomic_DNA"/>
</dbReference>
<keyword evidence="4 12" id="KW-0812">Transmembrane</keyword>
<evidence type="ECO:0000256" key="1">
    <source>
        <dbReference type="ARBA" id="ARBA00004382"/>
    </source>
</evidence>
<dbReference type="SUPFAM" id="SSF109998">
    <property type="entry name" value="Triger factor/SurA peptide-binding domain-like"/>
    <property type="match status" value="1"/>
</dbReference>
<evidence type="ECO:0000256" key="4">
    <source>
        <dbReference type="ARBA" id="ARBA00022692"/>
    </source>
</evidence>
<evidence type="ECO:0000256" key="8">
    <source>
        <dbReference type="ARBA" id="ARBA00038408"/>
    </source>
</evidence>
<keyword evidence="6 12" id="KW-0472">Membrane</keyword>
<dbReference type="PROSITE" id="PS50198">
    <property type="entry name" value="PPIC_PPIASE_2"/>
    <property type="match status" value="1"/>
</dbReference>
<evidence type="ECO:0000256" key="7">
    <source>
        <dbReference type="ARBA" id="ARBA00023186"/>
    </source>
</evidence>
<evidence type="ECO:0000256" key="10">
    <source>
        <dbReference type="ARBA" id="ARBA00042775"/>
    </source>
</evidence>
<dbReference type="SUPFAM" id="SSF54534">
    <property type="entry name" value="FKBP-like"/>
    <property type="match status" value="1"/>
</dbReference>
<evidence type="ECO:0000256" key="11">
    <source>
        <dbReference type="PROSITE-ProRule" id="PRU00278"/>
    </source>
</evidence>
<reference evidence="14" key="1">
    <citation type="journal article" date="2020" name="mSystems">
        <title>Genome- and Community-Level Interaction Insights into Carbon Utilization and Element Cycling Functions of Hydrothermarchaeota in Hydrothermal Sediment.</title>
        <authorList>
            <person name="Zhou Z."/>
            <person name="Liu Y."/>
            <person name="Xu W."/>
            <person name="Pan J."/>
            <person name="Luo Z.H."/>
            <person name="Li M."/>
        </authorList>
    </citation>
    <scope>NUCLEOTIDE SEQUENCE [LARGE SCALE GENOMIC DNA]</scope>
    <source>
        <strain evidence="14">SpSt-853</strain>
    </source>
</reference>
<evidence type="ECO:0000313" key="14">
    <source>
        <dbReference type="EMBL" id="HGZ11868.1"/>
    </source>
</evidence>
<proteinExistence type="inferred from homology"/>
<dbReference type="InterPro" id="IPR046357">
    <property type="entry name" value="PPIase_dom_sf"/>
</dbReference>
<evidence type="ECO:0000256" key="12">
    <source>
        <dbReference type="SAM" id="Phobius"/>
    </source>
</evidence>
<accession>A0A7C5ALX4</accession>
<evidence type="ECO:0000259" key="13">
    <source>
        <dbReference type="PROSITE" id="PS50198"/>
    </source>
</evidence>
<dbReference type="Pfam" id="PF13624">
    <property type="entry name" value="SurA_N_3"/>
    <property type="match status" value="1"/>
</dbReference>
<feature type="transmembrane region" description="Helical" evidence="12">
    <location>
        <begin position="12"/>
        <end position="31"/>
    </location>
</feature>
<dbReference type="Gene3D" id="3.10.50.40">
    <property type="match status" value="1"/>
</dbReference>
<dbReference type="InterPro" id="IPR000297">
    <property type="entry name" value="PPIase_PpiC"/>
</dbReference>
<keyword evidence="11" id="KW-0413">Isomerase</keyword>